<protein>
    <recommendedName>
        <fullName evidence="4">Transposase</fullName>
    </recommendedName>
</protein>
<evidence type="ECO:0000256" key="1">
    <source>
        <dbReference type="SAM" id="MobiDB-lite"/>
    </source>
</evidence>
<feature type="compositionally biased region" description="Basic and acidic residues" evidence="1">
    <location>
        <begin position="9"/>
        <end position="20"/>
    </location>
</feature>
<evidence type="ECO:0000313" key="2">
    <source>
        <dbReference type="EMBL" id="MDJ1182636.1"/>
    </source>
</evidence>
<name>A0ABT7BTX4_9CYAN</name>
<comment type="caution">
    <text evidence="2">The sequence shown here is derived from an EMBL/GenBank/DDBJ whole genome shotgun (WGS) entry which is preliminary data.</text>
</comment>
<keyword evidence="3" id="KW-1185">Reference proteome</keyword>
<accession>A0ABT7BTX4</accession>
<dbReference type="Proteomes" id="UP001232992">
    <property type="component" value="Unassembled WGS sequence"/>
</dbReference>
<gene>
    <name evidence="2" type="ORF">PMH09_05460</name>
</gene>
<evidence type="ECO:0000313" key="3">
    <source>
        <dbReference type="Proteomes" id="UP001232992"/>
    </source>
</evidence>
<sequence length="88" mass="10119">MAQIYGVGERSRTSQHDRHPSTSWNGIARHSQAQTVNPIAIPPLVSLEGNCSWKTRYLTLPNTRVRSRKRMRLETGFLQDMLSRLRLS</sequence>
<reference evidence="2 3" key="1">
    <citation type="submission" date="2023-01" db="EMBL/GenBank/DDBJ databases">
        <title>Novel diversity within Roseofilum (Cyanobacteria; Desertifilaceae) from marine benthic mats with descriptions of four novel species.</title>
        <authorList>
            <person name="Wang Y."/>
            <person name="Berthold D.E."/>
            <person name="Hu J."/>
            <person name="Lefler F.W."/>
            <person name="Laughinghouse H.D. IV."/>
        </authorList>
    </citation>
    <scope>NUCLEOTIDE SEQUENCE [LARGE SCALE GENOMIC DNA]</scope>
    <source>
        <strain evidence="2 3">BLCC-M143</strain>
    </source>
</reference>
<proteinExistence type="predicted"/>
<evidence type="ECO:0008006" key="4">
    <source>
        <dbReference type="Google" id="ProtNLM"/>
    </source>
</evidence>
<organism evidence="2 3">
    <name type="scientific">Roseofilum casamattae BLCC-M143</name>
    <dbReference type="NCBI Taxonomy" id="3022442"/>
    <lineage>
        <taxon>Bacteria</taxon>
        <taxon>Bacillati</taxon>
        <taxon>Cyanobacteriota</taxon>
        <taxon>Cyanophyceae</taxon>
        <taxon>Desertifilales</taxon>
        <taxon>Desertifilaceae</taxon>
        <taxon>Roseofilum</taxon>
        <taxon>Roseofilum casamattae</taxon>
    </lineage>
</organism>
<dbReference type="EMBL" id="JAQOSQ010000003">
    <property type="protein sequence ID" value="MDJ1182636.1"/>
    <property type="molecule type" value="Genomic_DNA"/>
</dbReference>
<feature type="region of interest" description="Disordered" evidence="1">
    <location>
        <begin position="1"/>
        <end position="29"/>
    </location>
</feature>